<dbReference type="PANTHER" id="PTHR34297">
    <property type="entry name" value="HYPOTHETICAL CYTOSOLIC PROTEIN-RELATED"/>
    <property type="match status" value="1"/>
</dbReference>
<dbReference type="Proteomes" id="UP000290365">
    <property type="component" value="Chromosome"/>
</dbReference>
<dbReference type="AlphaFoldDB" id="A0A4P6JVT4"/>
<sequence length="138" mass="15321">MRPKAPAIHPRYGSSPRGKIEVLPNAIHSIAVKAMYECYGVLGIASPRLRNGEAILLTPEQSNQGVRVSVSNEQLIIDVYVVLEYGLRISEIAHNIMSSVKFSVEKMLGVPVAQVNVNIQGLIHGPTFQEEIRERKKY</sequence>
<dbReference type="InterPro" id="IPR005531">
    <property type="entry name" value="Asp23"/>
</dbReference>
<gene>
    <name evidence="2" type="ORF">EPA93_28880</name>
</gene>
<name>A0A4P6JVT4_KTERU</name>
<protein>
    <submittedName>
        <fullName evidence="2">Asp23/Gls24 family envelope stress response protein</fullName>
    </submittedName>
</protein>
<dbReference type="KEGG" id="kbs:EPA93_28880"/>
<comment type="similarity">
    <text evidence="1">Belongs to the asp23 family.</text>
</comment>
<dbReference type="PANTHER" id="PTHR34297:SF2">
    <property type="entry name" value="ASP23_GLS24 FAMILY ENVELOPE STRESS RESPONSE PROTEIN"/>
    <property type="match status" value="1"/>
</dbReference>
<dbReference type="RefSeq" id="WP_129890843.1">
    <property type="nucleotide sequence ID" value="NZ_CP035758.1"/>
</dbReference>
<dbReference type="EMBL" id="CP035758">
    <property type="protein sequence ID" value="QBD79777.1"/>
    <property type="molecule type" value="Genomic_DNA"/>
</dbReference>
<evidence type="ECO:0000256" key="1">
    <source>
        <dbReference type="ARBA" id="ARBA00005721"/>
    </source>
</evidence>
<organism evidence="2 3">
    <name type="scientific">Ktedonosporobacter rubrisoli</name>
    <dbReference type="NCBI Taxonomy" id="2509675"/>
    <lineage>
        <taxon>Bacteria</taxon>
        <taxon>Bacillati</taxon>
        <taxon>Chloroflexota</taxon>
        <taxon>Ktedonobacteria</taxon>
        <taxon>Ktedonobacterales</taxon>
        <taxon>Ktedonosporobacteraceae</taxon>
        <taxon>Ktedonosporobacter</taxon>
    </lineage>
</organism>
<evidence type="ECO:0000313" key="3">
    <source>
        <dbReference type="Proteomes" id="UP000290365"/>
    </source>
</evidence>
<keyword evidence="3" id="KW-1185">Reference proteome</keyword>
<evidence type="ECO:0000313" key="2">
    <source>
        <dbReference type="EMBL" id="QBD79777.1"/>
    </source>
</evidence>
<dbReference type="OrthoDB" id="9791482at2"/>
<accession>A0A4P6JVT4</accession>
<dbReference type="Pfam" id="PF03780">
    <property type="entry name" value="Asp23"/>
    <property type="match status" value="1"/>
</dbReference>
<proteinExistence type="inferred from homology"/>
<reference evidence="2 3" key="1">
    <citation type="submission" date="2019-01" db="EMBL/GenBank/DDBJ databases">
        <title>Ktedonosporobacter rubrisoli SCAWS-G2.</title>
        <authorList>
            <person name="Huang Y."/>
            <person name="Yan B."/>
        </authorList>
    </citation>
    <scope>NUCLEOTIDE SEQUENCE [LARGE SCALE GENOMIC DNA]</scope>
    <source>
        <strain evidence="2 3">SCAWS-G2</strain>
    </source>
</reference>